<feature type="domain" description="Diphosphomevalonate decarboxylase-like N-terminal" evidence="9">
    <location>
        <begin position="7"/>
        <end position="164"/>
    </location>
</feature>
<dbReference type="InterPro" id="IPR053859">
    <property type="entry name" value="MVD-like_N"/>
</dbReference>
<dbReference type="EMBL" id="JASTZU010000024">
    <property type="protein sequence ID" value="MDL4840183.1"/>
    <property type="molecule type" value="Genomic_DNA"/>
</dbReference>
<dbReference type="InterPro" id="IPR020568">
    <property type="entry name" value="Ribosomal_Su5_D2-typ_SF"/>
</dbReference>
<organism evidence="10 11">
    <name type="scientific">Aquibacillus rhizosphaerae</name>
    <dbReference type="NCBI Taxonomy" id="3051431"/>
    <lineage>
        <taxon>Bacteria</taxon>
        <taxon>Bacillati</taxon>
        <taxon>Bacillota</taxon>
        <taxon>Bacilli</taxon>
        <taxon>Bacillales</taxon>
        <taxon>Bacillaceae</taxon>
        <taxon>Aquibacillus</taxon>
    </lineage>
</organism>
<accession>A0ABT7L2U1</accession>
<keyword evidence="3" id="KW-0444">Lipid biosynthesis</keyword>
<keyword evidence="4" id="KW-0547">Nucleotide-binding</keyword>
<evidence type="ECO:0000259" key="8">
    <source>
        <dbReference type="Pfam" id="PF18376"/>
    </source>
</evidence>
<dbReference type="GO" id="GO:0004163">
    <property type="term" value="F:diphosphomevalonate decarboxylase activity"/>
    <property type="evidence" value="ECO:0007669"/>
    <property type="project" value="UniProtKB-EC"/>
</dbReference>
<gene>
    <name evidence="10" type="primary">mvaD</name>
    <name evidence="10" type="ORF">QQS35_06885</name>
</gene>
<reference evidence="10 11" key="1">
    <citation type="submission" date="2023-06" db="EMBL/GenBank/DDBJ databases">
        <title>Aquibacillus rhizosphaerae LR5S19.</title>
        <authorList>
            <person name="Sun J.-Q."/>
        </authorList>
    </citation>
    <scope>NUCLEOTIDE SEQUENCE [LARGE SCALE GENOMIC DNA]</scope>
    <source>
        <strain evidence="10 11">LR5S19</strain>
    </source>
</reference>
<dbReference type="InterPro" id="IPR036554">
    <property type="entry name" value="GHMP_kinase_C_sf"/>
</dbReference>
<sequence>MEAIAKAHTNIALIKYWGKRDETLFLPMNSSLSITLDRFYTTTAVQFCSCLNKDVFLLNGQIASEAETMKIVAFLDHVRNIAGKNMYAIVNSVNKVPTAAGFASSASGFAALAAAATKAIGMDTDNKTLSQIARQGSGSACRSIYGGYVEWQKGEEVDGSDSFAKPISDKQDWNLSVLSCLVASNEKKVLSREGMKRTVETSPFYKGWLDTVEKDLVQAKRAIAERDFEMLGTVVEANALKMHATTLGANPPFMYWQSATLEVMEHVQQLRTSGIEAYFTIDAGPNVKVICHQKDEQAVLEHLATLPSVQNVYLCHPGPGISYLPDTATENGSKLFYKTYHQSNCENKTSHT</sequence>
<comment type="caution">
    <text evidence="10">The sequence shown here is derived from an EMBL/GenBank/DDBJ whole genome shotgun (WGS) entry which is preliminary data.</text>
</comment>
<dbReference type="InterPro" id="IPR014721">
    <property type="entry name" value="Ribsml_uS5_D2-typ_fold_subgr"/>
</dbReference>
<dbReference type="SUPFAM" id="SSF54211">
    <property type="entry name" value="Ribosomal protein S5 domain 2-like"/>
    <property type="match status" value="1"/>
</dbReference>
<name>A0ABT7L2U1_9BACI</name>
<keyword evidence="6" id="KW-0443">Lipid metabolism</keyword>
<evidence type="ECO:0000313" key="11">
    <source>
        <dbReference type="Proteomes" id="UP001235343"/>
    </source>
</evidence>
<evidence type="ECO:0000256" key="3">
    <source>
        <dbReference type="ARBA" id="ARBA00022516"/>
    </source>
</evidence>
<dbReference type="PIRSF" id="PIRSF015950">
    <property type="entry name" value="Mev_P_decrbx"/>
    <property type="match status" value="1"/>
</dbReference>
<evidence type="ECO:0000256" key="6">
    <source>
        <dbReference type="ARBA" id="ARBA00023098"/>
    </source>
</evidence>
<keyword evidence="5" id="KW-0067">ATP-binding</keyword>
<evidence type="ECO:0000256" key="4">
    <source>
        <dbReference type="ARBA" id="ARBA00022741"/>
    </source>
</evidence>
<dbReference type="PANTHER" id="PTHR10977:SF3">
    <property type="entry name" value="DIPHOSPHOMEVALONATE DECARBOXYLASE"/>
    <property type="match status" value="1"/>
</dbReference>
<dbReference type="InterPro" id="IPR041431">
    <property type="entry name" value="Mvd1_C"/>
</dbReference>
<protein>
    <recommendedName>
        <fullName evidence="2">diphosphomevalonate decarboxylase</fullName>
        <ecNumber evidence="2">4.1.1.33</ecNumber>
    </recommendedName>
</protein>
<dbReference type="Gene3D" id="3.30.230.10">
    <property type="match status" value="1"/>
</dbReference>
<dbReference type="PANTHER" id="PTHR10977">
    <property type="entry name" value="DIPHOSPHOMEVALONATE DECARBOXYLASE"/>
    <property type="match status" value="1"/>
</dbReference>
<evidence type="ECO:0000313" key="10">
    <source>
        <dbReference type="EMBL" id="MDL4840183.1"/>
    </source>
</evidence>
<dbReference type="RefSeq" id="WP_285931187.1">
    <property type="nucleotide sequence ID" value="NZ_JASTZU010000024.1"/>
</dbReference>
<evidence type="ECO:0000256" key="1">
    <source>
        <dbReference type="ARBA" id="ARBA00008831"/>
    </source>
</evidence>
<evidence type="ECO:0000259" key="9">
    <source>
        <dbReference type="Pfam" id="PF22700"/>
    </source>
</evidence>
<dbReference type="Pfam" id="PF18376">
    <property type="entry name" value="MDD_C"/>
    <property type="match status" value="1"/>
</dbReference>
<comment type="similarity">
    <text evidence="1">Belongs to the diphosphomevalonate decarboxylase family.</text>
</comment>
<keyword evidence="11" id="KW-1185">Reference proteome</keyword>
<feature type="domain" description="Mvd1 C-terminal" evidence="8">
    <location>
        <begin position="178"/>
        <end position="306"/>
    </location>
</feature>
<evidence type="ECO:0000256" key="2">
    <source>
        <dbReference type="ARBA" id="ARBA00012296"/>
    </source>
</evidence>
<dbReference type="Gene3D" id="3.30.70.890">
    <property type="entry name" value="GHMP kinase, C-terminal domain"/>
    <property type="match status" value="1"/>
</dbReference>
<dbReference type="Proteomes" id="UP001235343">
    <property type="component" value="Unassembled WGS sequence"/>
</dbReference>
<dbReference type="EC" id="4.1.1.33" evidence="2"/>
<proteinExistence type="inferred from homology"/>
<dbReference type="InterPro" id="IPR005935">
    <property type="entry name" value="Mev_decarb"/>
</dbReference>
<dbReference type="NCBIfam" id="TIGR01240">
    <property type="entry name" value="mevDPdecarb"/>
    <property type="match status" value="1"/>
</dbReference>
<dbReference type="Pfam" id="PF22700">
    <property type="entry name" value="MVD-like_N"/>
    <property type="match status" value="1"/>
</dbReference>
<dbReference type="InterPro" id="IPR029765">
    <property type="entry name" value="Mev_diP_decarb"/>
</dbReference>
<dbReference type="SUPFAM" id="SSF55060">
    <property type="entry name" value="GHMP Kinase, C-terminal domain"/>
    <property type="match status" value="1"/>
</dbReference>
<evidence type="ECO:0000256" key="7">
    <source>
        <dbReference type="ARBA" id="ARBA00023239"/>
    </source>
</evidence>
<keyword evidence="7 10" id="KW-0456">Lyase</keyword>
<evidence type="ECO:0000256" key="5">
    <source>
        <dbReference type="ARBA" id="ARBA00022840"/>
    </source>
</evidence>